<proteinExistence type="inferred from homology"/>
<reference evidence="11 12" key="1">
    <citation type="submission" date="2018-09" db="EMBL/GenBank/DDBJ databases">
        <authorList>
            <person name="Wang Z."/>
        </authorList>
    </citation>
    <scope>NUCLEOTIDE SEQUENCE [LARGE SCALE GENOMIC DNA]</scope>
    <source>
        <strain evidence="11 12">ALS 81</strain>
    </source>
</reference>
<dbReference type="GO" id="GO:0002949">
    <property type="term" value="P:tRNA threonylcarbamoyladenosine modification"/>
    <property type="evidence" value="ECO:0007669"/>
    <property type="project" value="InterPro"/>
</dbReference>
<sequence length="155" mass="17718">MRTEYFLKDADETVAFGKIIASVCQRACTIYLHGDLGSGKTTLTRGIVQGKGHVGHVKSPTYTLVEPYQLSNWQVNHFDLYRLADPEELEFIGIRDYFGEQQLNIVEWPERGQGILPTADLEIELIYVEEQRRLEIWANTDVGKEILSKMSKLDV</sequence>
<dbReference type="OrthoDB" id="9800307at2"/>
<dbReference type="Pfam" id="PF02367">
    <property type="entry name" value="TsaE"/>
    <property type="match status" value="1"/>
</dbReference>
<keyword evidence="4" id="KW-0963">Cytoplasm</keyword>
<evidence type="ECO:0000313" key="12">
    <source>
        <dbReference type="Proteomes" id="UP000286482"/>
    </source>
</evidence>
<evidence type="ECO:0000256" key="10">
    <source>
        <dbReference type="ARBA" id="ARBA00032441"/>
    </source>
</evidence>
<comment type="similarity">
    <text evidence="2">Belongs to the TsaE family.</text>
</comment>
<dbReference type="EMBL" id="RAQO01000009">
    <property type="protein sequence ID" value="RKF14522.1"/>
    <property type="molecule type" value="Genomic_DNA"/>
</dbReference>
<dbReference type="InterPro" id="IPR003442">
    <property type="entry name" value="T6A_TsaE"/>
</dbReference>
<name>A0A420E7M5_9ALTE</name>
<organism evidence="11 12">
    <name type="scientific">Alginatibacterium sediminis</name>
    <dbReference type="NCBI Taxonomy" id="2164068"/>
    <lineage>
        <taxon>Bacteria</taxon>
        <taxon>Pseudomonadati</taxon>
        <taxon>Pseudomonadota</taxon>
        <taxon>Gammaproteobacteria</taxon>
        <taxon>Alteromonadales</taxon>
        <taxon>Alteromonadaceae</taxon>
        <taxon>Alginatibacterium</taxon>
    </lineage>
</organism>
<evidence type="ECO:0000313" key="11">
    <source>
        <dbReference type="EMBL" id="RKF14522.1"/>
    </source>
</evidence>
<dbReference type="AlphaFoldDB" id="A0A420E7M5"/>
<keyword evidence="8" id="KW-0067">ATP-binding</keyword>
<evidence type="ECO:0000256" key="8">
    <source>
        <dbReference type="ARBA" id="ARBA00022840"/>
    </source>
</evidence>
<dbReference type="PANTHER" id="PTHR33540">
    <property type="entry name" value="TRNA THREONYLCARBAMOYLADENOSINE BIOSYNTHESIS PROTEIN TSAE"/>
    <property type="match status" value="1"/>
</dbReference>
<accession>A0A420E7M5</accession>
<dbReference type="Proteomes" id="UP000286482">
    <property type="component" value="Unassembled WGS sequence"/>
</dbReference>
<evidence type="ECO:0000256" key="5">
    <source>
        <dbReference type="ARBA" id="ARBA00022694"/>
    </source>
</evidence>
<evidence type="ECO:0000256" key="4">
    <source>
        <dbReference type="ARBA" id="ARBA00022490"/>
    </source>
</evidence>
<dbReference type="NCBIfam" id="TIGR00150">
    <property type="entry name" value="T6A_YjeE"/>
    <property type="match status" value="1"/>
</dbReference>
<keyword evidence="9" id="KW-0460">Magnesium</keyword>
<evidence type="ECO:0000256" key="6">
    <source>
        <dbReference type="ARBA" id="ARBA00022723"/>
    </source>
</evidence>
<keyword evidence="5" id="KW-0819">tRNA processing</keyword>
<evidence type="ECO:0000256" key="1">
    <source>
        <dbReference type="ARBA" id="ARBA00004496"/>
    </source>
</evidence>
<dbReference type="InterPro" id="IPR027417">
    <property type="entry name" value="P-loop_NTPase"/>
</dbReference>
<dbReference type="FunFam" id="3.40.50.300:FF:000406">
    <property type="entry name" value="tRNA (N6-adenosine(37)-N6)-threonylcarbamoyltransferase complex ATPase TsaE"/>
    <property type="match status" value="1"/>
</dbReference>
<dbReference type="PANTHER" id="PTHR33540:SF2">
    <property type="entry name" value="TRNA THREONYLCARBAMOYLADENOSINE BIOSYNTHESIS PROTEIN TSAE"/>
    <property type="match status" value="1"/>
</dbReference>
<evidence type="ECO:0000256" key="2">
    <source>
        <dbReference type="ARBA" id="ARBA00007599"/>
    </source>
</evidence>
<evidence type="ECO:0000256" key="9">
    <source>
        <dbReference type="ARBA" id="ARBA00022842"/>
    </source>
</evidence>
<dbReference type="Gene3D" id="3.40.50.300">
    <property type="entry name" value="P-loop containing nucleotide triphosphate hydrolases"/>
    <property type="match status" value="1"/>
</dbReference>
<dbReference type="RefSeq" id="WP_120356333.1">
    <property type="nucleotide sequence ID" value="NZ_RAQO01000009.1"/>
</dbReference>
<protein>
    <recommendedName>
        <fullName evidence="3">tRNA threonylcarbamoyladenosine biosynthesis protein TsaE</fullName>
    </recommendedName>
    <alternativeName>
        <fullName evidence="10">t(6)A37 threonylcarbamoyladenosine biosynthesis protein TsaE</fullName>
    </alternativeName>
</protein>
<dbReference type="GO" id="GO:0005524">
    <property type="term" value="F:ATP binding"/>
    <property type="evidence" value="ECO:0007669"/>
    <property type="project" value="UniProtKB-KW"/>
</dbReference>
<evidence type="ECO:0000256" key="3">
    <source>
        <dbReference type="ARBA" id="ARBA00019010"/>
    </source>
</evidence>
<comment type="subcellular location">
    <subcellularLocation>
        <location evidence="1">Cytoplasm</location>
    </subcellularLocation>
</comment>
<keyword evidence="7" id="KW-0547">Nucleotide-binding</keyword>
<keyword evidence="6" id="KW-0479">Metal-binding</keyword>
<gene>
    <name evidence="11" type="primary">tsaE</name>
    <name evidence="11" type="ORF">DBZ36_17905</name>
</gene>
<dbReference type="GO" id="GO:0016740">
    <property type="term" value="F:transferase activity"/>
    <property type="evidence" value="ECO:0007669"/>
    <property type="project" value="UniProtKB-KW"/>
</dbReference>
<dbReference type="GO" id="GO:0046872">
    <property type="term" value="F:metal ion binding"/>
    <property type="evidence" value="ECO:0007669"/>
    <property type="project" value="UniProtKB-KW"/>
</dbReference>
<evidence type="ECO:0000256" key="7">
    <source>
        <dbReference type="ARBA" id="ARBA00022741"/>
    </source>
</evidence>
<dbReference type="GO" id="GO:0005737">
    <property type="term" value="C:cytoplasm"/>
    <property type="evidence" value="ECO:0007669"/>
    <property type="project" value="UniProtKB-SubCell"/>
</dbReference>
<keyword evidence="11" id="KW-0808">Transferase</keyword>
<dbReference type="SUPFAM" id="SSF52540">
    <property type="entry name" value="P-loop containing nucleoside triphosphate hydrolases"/>
    <property type="match status" value="1"/>
</dbReference>
<comment type="caution">
    <text evidence="11">The sequence shown here is derived from an EMBL/GenBank/DDBJ whole genome shotgun (WGS) entry which is preliminary data.</text>
</comment>
<keyword evidence="12" id="KW-1185">Reference proteome</keyword>